<keyword evidence="1" id="KW-0560">Oxidoreductase</keyword>
<dbReference type="OrthoDB" id="191139at2759"/>
<keyword evidence="4" id="KW-1185">Reference proteome</keyword>
<proteinExistence type="predicted"/>
<gene>
    <name evidence="3" type="ORF">FHL15_010376</name>
</gene>
<dbReference type="Proteomes" id="UP000319160">
    <property type="component" value="Unassembled WGS sequence"/>
</dbReference>
<dbReference type="PRINTS" id="PR00081">
    <property type="entry name" value="GDHRDH"/>
</dbReference>
<comment type="caution">
    <text evidence="3">The sequence shown here is derived from an EMBL/GenBank/DDBJ whole genome shotgun (WGS) entry which is preliminary data.</text>
</comment>
<dbReference type="PANTHER" id="PTHR43157:SF31">
    <property type="entry name" value="PHOSPHATIDYLINOSITOL-GLYCAN BIOSYNTHESIS CLASS F PROTEIN"/>
    <property type="match status" value="1"/>
</dbReference>
<name>A0A553HL81_9PEZI</name>
<feature type="region of interest" description="Disordered" evidence="2">
    <location>
        <begin position="1"/>
        <end position="24"/>
    </location>
</feature>
<sequence length="341" mass="37081">MTDILNRPTEKAASTQVTPPSTAPISAGDLVDKTAIVTGSNSGIGLECARQLLDRGLGKLILAVRDERRGAVARENLASGRSLKPDTIEVWHLDYSSYDSIRSFIKRAQGLEHLDIAVLNAAVYRIPRIILSTGHEEDIQVNYLSTALLTVLLLPILEAKRRSEDNPGRLTIVSSSVAAWSRFKPQDERPLLTSLDEPIGANAFDHHQQYCTSKLLGQLFLIELTRRVPPSVAIVNCVNPGLCYGSGLARDGRGTLLGFIVRFVFRIFGKSCVSGARSFVDAVVNHGEEVHGQYLDGGNPAQMAPVVYTADGERMAQSLWKETMGELSFAGVEDVIEALSV</sequence>
<dbReference type="InterPro" id="IPR036291">
    <property type="entry name" value="NAD(P)-bd_dom_sf"/>
</dbReference>
<feature type="compositionally biased region" description="Polar residues" evidence="2">
    <location>
        <begin position="12"/>
        <end position="24"/>
    </location>
</feature>
<reference evidence="4" key="1">
    <citation type="submission" date="2019-06" db="EMBL/GenBank/DDBJ databases">
        <title>Draft genome sequence of the griseofulvin-producing fungus Xylaria cubensis strain G536.</title>
        <authorList>
            <person name="Mead M.E."/>
            <person name="Raja H.A."/>
            <person name="Steenwyk J.L."/>
            <person name="Knowles S.L."/>
            <person name="Oberlies N.H."/>
            <person name="Rokas A."/>
        </authorList>
    </citation>
    <scope>NUCLEOTIDE SEQUENCE [LARGE SCALE GENOMIC DNA]</scope>
    <source>
        <strain evidence="4">G536</strain>
    </source>
</reference>
<dbReference type="EMBL" id="VFLP01000081">
    <property type="protein sequence ID" value="TRX88704.1"/>
    <property type="molecule type" value="Genomic_DNA"/>
</dbReference>
<evidence type="ECO:0000256" key="2">
    <source>
        <dbReference type="SAM" id="MobiDB-lite"/>
    </source>
</evidence>
<dbReference type="AlphaFoldDB" id="A0A553HL81"/>
<evidence type="ECO:0000256" key="1">
    <source>
        <dbReference type="ARBA" id="ARBA00023002"/>
    </source>
</evidence>
<evidence type="ECO:0008006" key="5">
    <source>
        <dbReference type="Google" id="ProtNLM"/>
    </source>
</evidence>
<protein>
    <recommendedName>
        <fullName evidence="5">Ketoreductase (KR) domain-containing protein</fullName>
    </recommendedName>
</protein>
<organism evidence="3 4">
    <name type="scientific">Xylaria flabelliformis</name>
    <dbReference type="NCBI Taxonomy" id="2512241"/>
    <lineage>
        <taxon>Eukaryota</taxon>
        <taxon>Fungi</taxon>
        <taxon>Dikarya</taxon>
        <taxon>Ascomycota</taxon>
        <taxon>Pezizomycotina</taxon>
        <taxon>Sordariomycetes</taxon>
        <taxon>Xylariomycetidae</taxon>
        <taxon>Xylariales</taxon>
        <taxon>Xylariaceae</taxon>
        <taxon>Xylaria</taxon>
    </lineage>
</organism>
<dbReference type="PANTHER" id="PTHR43157">
    <property type="entry name" value="PHOSPHATIDYLINOSITOL-GLYCAN BIOSYNTHESIS CLASS F PROTEIN-RELATED"/>
    <property type="match status" value="1"/>
</dbReference>
<evidence type="ECO:0000313" key="4">
    <source>
        <dbReference type="Proteomes" id="UP000319160"/>
    </source>
</evidence>
<dbReference type="STRING" id="2512241.A0A553HL81"/>
<dbReference type="Gene3D" id="3.40.50.720">
    <property type="entry name" value="NAD(P)-binding Rossmann-like Domain"/>
    <property type="match status" value="1"/>
</dbReference>
<dbReference type="InterPro" id="IPR002347">
    <property type="entry name" value="SDR_fam"/>
</dbReference>
<dbReference type="GO" id="GO:0016491">
    <property type="term" value="F:oxidoreductase activity"/>
    <property type="evidence" value="ECO:0007669"/>
    <property type="project" value="UniProtKB-KW"/>
</dbReference>
<evidence type="ECO:0000313" key="3">
    <source>
        <dbReference type="EMBL" id="TRX88704.1"/>
    </source>
</evidence>
<dbReference type="Pfam" id="PF00106">
    <property type="entry name" value="adh_short"/>
    <property type="match status" value="1"/>
</dbReference>
<accession>A0A553HL81</accession>
<dbReference type="SUPFAM" id="SSF51735">
    <property type="entry name" value="NAD(P)-binding Rossmann-fold domains"/>
    <property type="match status" value="1"/>
</dbReference>